<feature type="modified residue" description="N6-(pyridoxal phosphate)lysine" evidence="8">
    <location>
        <position position="291"/>
    </location>
</feature>
<dbReference type="HAMAP" id="MF_00423">
    <property type="entry name" value="SelA"/>
    <property type="match status" value="1"/>
</dbReference>
<evidence type="ECO:0000256" key="1">
    <source>
        <dbReference type="ARBA" id="ARBA00001933"/>
    </source>
</evidence>
<dbReference type="EMBL" id="JBCFXD010000014">
    <property type="protein sequence ID" value="MEL7560838.1"/>
    <property type="molecule type" value="Genomic_DNA"/>
</dbReference>
<sequence length="469" mass="51137">MTSVRLPSIDKLLRAPVCAPLQQRYGRNVLLDTLRDLLDELREPARHGQLAELELSEAVLAGRAGERLANQHRSRVRRVFNLTGTVLHTNLGRALLPDEAIEAVTLAARYPLNLEFDLATGKRGDRDDLIEGLIRELTGAEAVTVVNNNAAAVLLALNSLGARKEGIISRGELIEIGGAFRIPDIMARAGVKLHEVGTTNRTHAKDYEAAINPRSGLLMRVHTSNYSVQGFTASVGTAELAQIARAHELPLLEDLGSGSLVDLSRWGLPREPTVQEALRDGADIVTFSGDKLLGGPQSGLIVGNRELIQKIKKNPLKRALRVDKLTLTALEAVLSLYRNPDRLAERLTSLRLLSRPQPDIRIQAERLGPALAGALGEPWQVAVEDALGMIGSGAQPVARLPSAALCIRPQQPRRLRGRSLRLLEEALRELPIPILGRVADDALWLDLRQLDDEPAFLAQLPHLQQALAS</sequence>
<comment type="caution">
    <text evidence="10">The sequence shown here is derived from an EMBL/GenBank/DDBJ whole genome shotgun (WGS) entry which is preliminary data.</text>
</comment>
<protein>
    <recommendedName>
        <fullName evidence="8">L-seryl-tRNA(Sec) selenium transferase</fullName>
        <ecNumber evidence="8">2.9.1.1</ecNumber>
    </recommendedName>
    <alternativeName>
        <fullName evidence="8">Selenocysteine synthase</fullName>
        <shortName evidence="8">Sec synthase</shortName>
    </alternativeName>
    <alternativeName>
        <fullName evidence="8">Selenocysteinyl-tRNA(Sec) synthase</fullName>
    </alternativeName>
</protein>
<evidence type="ECO:0000313" key="11">
    <source>
        <dbReference type="Proteomes" id="UP001467669"/>
    </source>
</evidence>
<evidence type="ECO:0000256" key="5">
    <source>
        <dbReference type="ARBA" id="ARBA00022917"/>
    </source>
</evidence>
<name>A0ABU9MF31_STUCH</name>
<dbReference type="InterPro" id="IPR018319">
    <property type="entry name" value="SelA-like"/>
</dbReference>
<evidence type="ECO:0000256" key="6">
    <source>
        <dbReference type="ARBA" id="ARBA00023266"/>
    </source>
</evidence>
<dbReference type="InterPro" id="IPR004534">
    <property type="entry name" value="SelA_trans"/>
</dbReference>
<dbReference type="Pfam" id="PF12390">
    <property type="entry name" value="Se-cys_synth_N"/>
    <property type="match status" value="1"/>
</dbReference>
<keyword evidence="11" id="KW-1185">Reference proteome</keyword>
<dbReference type="InterPro" id="IPR015421">
    <property type="entry name" value="PyrdxlP-dep_Trfase_major"/>
</dbReference>
<evidence type="ECO:0000259" key="9">
    <source>
        <dbReference type="Pfam" id="PF12390"/>
    </source>
</evidence>
<keyword evidence="4 8" id="KW-0663">Pyridoxal phosphate</keyword>
<dbReference type="Proteomes" id="UP001467669">
    <property type="component" value="Unassembled WGS sequence"/>
</dbReference>
<proteinExistence type="inferred from homology"/>
<keyword evidence="3 8" id="KW-0808">Transferase</keyword>
<organism evidence="10 11">
    <name type="scientific">Stutzerimonas chloritidismutans</name>
    <name type="common">Pseudomonas chloritidismutans</name>
    <dbReference type="NCBI Taxonomy" id="203192"/>
    <lineage>
        <taxon>Bacteria</taxon>
        <taxon>Pseudomonadati</taxon>
        <taxon>Pseudomonadota</taxon>
        <taxon>Gammaproteobacteria</taxon>
        <taxon>Pseudomonadales</taxon>
        <taxon>Pseudomonadaceae</taxon>
        <taxon>Stutzerimonas</taxon>
    </lineage>
</organism>
<comment type="similarity">
    <text evidence="7 8">Belongs to the SelA family.</text>
</comment>
<comment type="pathway">
    <text evidence="8">Aminoacyl-tRNA biosynthesis; selenocysteinyl-tRNA(Sec) biosynthesis; selenocysteinyl-tRNA(Sec) from L-seryl-tRNA(Sec) (bacterial route): step 1/1.</text>
</comment>
<evidence type="ECO:0000256" key="4">
    <source>
        <dbReference type="ARBA" id="ARBA00022898"/>
    </source>
</evidence>
<dbReference type="NCBIfam" id="TIGR00474">
    <property type="entry name" value="selA"/>
    <property type="match status" value="1"/>
</dbReference>
<evidence type="ECO:0000256" key="7">
    <source>
        <dbReference type="ARBA" id="ARBA00044507"/>
    </source>
</evidence>
<dbReference type="RefSeq" id="WP_342407791.1">
    <property type="nucleotide sequence ID" value="NZ_JBCFXD010000014.1"/>
</dbReference>
<dbReference type="PANTHER" id="PTHR32328">
    <property type="entry name" value="L-SERYL-TRNA(SEC) SELENIUM TRANSFERASE"/>
    <property type="match status" value="1"/>
</dbReference>
<comment type="function">
    <text evidence="8">Converts seryl-tRNA(Sec) to selenocysteinyl-tRNA(Sec) required for selenoprotein biosynthesis.</text>
</comment>
<reference evidence="10 11" key="1">
    <citation type="submission" date="2024-04" db="EMBL/GenBank/DDBJ databases">
        <title>Draft Genome Sequence of Isolates Cultured from Underwater Hawaii Seamounts in the North Pacific Ocean.</title>
        <authorList>
            <person name="Sharma I."/>
            <person name="Darden B."/>
            <person name="Creggett J."/>
            <person name="Taylor S."/>
            <person name="Grant M.P."/>
            <person name="Scott J."/>
            <person name="Attles S."/>
            <person name="Walker S."/>
            <person name="Johnson G."/>
            <person name="St. Cloud C."/>
        </authorList>
    </citation>
    <scope>NUCLEOTIDE SEQUENCE [LARGE SCALE GENOMIC DNA]</scope>
    <source>
        <strain evidence="10 11">03GJ23</strain>
    </source>
</reference>
<gene>
    <name evidence="8 10" type="primary">selA</name>
    <name evidence="10" type="ORF">AAGW23_18505</name>
</gene>
<evidence type="ECO:0000256" key="2">
    <source>
        <dbReference type="ARBA" id="ARBA00022490"/>
    </source>
</evidence>
<dbReference type="InterPro" id="IPR015424">
    <property type="entry name" value="PyrdxlP-dep_Trfase"/>
</dbReference>
<dbReference type="InterPro" id="IPR025862">
    <property type="entry name" value="SelA_trans_N_dom"/>
</dbReference>
<comment type="subcellular location">
    <subcellularLocation>
        <location evidence="8">Cytoplasm</location>
    </subcellularLocation>
</comment>
<dbReference type="PANTHER" id="PTHR32328:SF0">
    <property type="entry name" value="L-SERYL-TRNA(SEC) SELENIUM TRANSFERASE"/>
    <property type="match status" value="1"/>
</dbReference>
<keyword evidence="6 8" id="KW-0711">Selenium</keyword>
<dbReference type="Gene3D" id="3.90.1150.180">
    <property type="match status" value="1"/>
</dbReference>
<comment type="catalytic activity">
    <reaction evidence="8">
        <text>L-seryl-tRNA(Sec) + selenophosphate + H(+) = L-selenocysteinyl-tRNA(Sec) + phosphate</text>
        <dbReference type="Rhea" id="RHEA:22728"/>
        <dbReference type="Rhea" id="RHEA-COMP:9742"/>
        <dbReference type="Rhea" id="RHEA-COMP:9743"/>
        <dbReference type="ChEBI" id="CHEBI:15378"/>
        <dbReference type="ChEBI" id="CHEBI:16144"/>
        <dbReference type="ChEBI" id="CHEBI:43474"/>
        <dbReference type="ChEBI" id="CHEBI:78533"/>
        <dbReference type="ChEBI" id="CHEBI:78573"/>
        <dbReference type="EC" id="2.9.1.1"/>
    </reaction>
</comment>
<dbReference type="Gene3D" id="3.40.640.10">
    <property type="entry name" value="Type I PLP-dependent aspartate aminotransferase-like (Major domain)"/>
    <property type="match status" value="1"/>
</dbReference>
<evidence type="ECO:0000256" key="3">
    <source>
        <dbReference type="ARBA" id="ARBA00022679"/>
    </source>
</evidence>
<accession>A0ABU9MF31</accession>
<keyword evidence="2 8" id="KW-0963">Cytoplasm</keyword>
<dbReference type="EC" id="2.9.1.1" evidence="8"/>
<evidence type="ECO:0000256" key="8">
    <source>
        <dbReference type="HAMAP-Rule" id="MF_00423"/>
    </source>
</evidence>
<dbReference type="SUPFAM" id="SSF53383">
    <property type="entry name" value="PLP-dependent transferases"/>
    <property type="match status" value="1"/>
</dbReference>
<dbReference type="GO" id="GO:0004125">
    <property type="term" value="F:L-seryl-tRNA(Sec) selenium transferase activity"/>
    <property type="evidence" value="ECO:0007669"/>
    <property type="project" value="UniProtKB-EC"/>
</dbReference>
<keyword evidence="5 8" id="KW-0648">Protein biosynthesis</keyword>
<comment type="cofactor">
    <cofactor evidence="1 8">
        <name>pyridoxal 5'-phosphate</name>
        <dbReference type="ChEBI" id="CHEBI:597326"/>
    </cofactor>
</comment>
<evidence type="ECO:0000313" key="10">
    <source>
        <dbReference type="EMBL" id="MEL7560838.1"/>
    </source>
</evidence>
<feature type="domain" description="L-seryl-tRNA selenium transferase N-terminal" evidence="9">
    <location>
        <begin position="5"/>
        <end position="42"/>
    </location>
</feature>
<dbReference type="Pfam" id="PF03841">
    <property type="entry name" value="SelA"/>
    <property type="match status" value="1"/>
</dbReference>